<gene>
    <name evidence="2" type="ORF">DEO72_LG3g2374</name>
</gene>
<accession>A0A4D6LI68</accession>
<feature type="transmembrane region" description="Helical" evidence="1">
    <location>
        <begin position="251"/>
        <end position="281"/>
    </location>
</feature>
<feature type="transmembrane region" description="Helical" evidence="1">
    <location>
        <begin position="167"/>
        <end position="194"/>
    </location>
</feature>
<sequence length="333" mass="37030">MSTTIPTLLSPTLSLKPAFPSTQFQPLRPQFRRKLIGFSVKSPTFSLGRIFALNDKASNGDVLNGLDEAEKEARGNSTMPERFRYLTKEVPSPPVRWPWFVVMAFLIYAWRAVLFELSNWKNAAFAIARFIGYILKYAFAVVYHFIGSPITFSIRCMEDLFYTVRACYSWIIGNAPVPDLTLIIVLASIVLAIGEATVPNCINSQPYVLTISGVIGYAAVRGYVSEPLFWTLLVGVYAFSKFVKKRDDVSAAMPVAAVLAGVGEPWVRVLVIISYTALAIYQYSKMGLEGKEGGEDETSEMRLPIPLVLAAFAIGLRVAAKWAGYRHLTWMIV</sequence>
<dbReference type="InterPro" id="IPR056894">
    <property type="entry name" value="AtTam38"/>
</dbReference>
<dbReference type="Gramene" id="Vigun11g109700.1.v1.2">
    <property type="protein sequence ID" value="Vigun11g109700.1.v1.2"/>
    <property type="gene ID" value="Vigun11g109700.v1.2"/>
</dbReference>
<feature type="transmembrane region" description="Helical" evidence="1">
    <location>
        <begin position="214"/>
        <end position="239"/>
    </location>
</feature>
<dbReference type="AlphaFoldDB" id="A0A4D6LI68"/>
<protein>
    <submittedName>
        <fullName evidence="2">Uncharacterized protein</fullName>
    </submittedName>
</protein>
<keyword evidence="1" id="KW-0472">Membrane</keyword>
<keyword evidence="1" id="KW-0812">Transmembrane</keyword>
<proteinExistence type="predicted"/>
<dbReference type="Pfam" id="PF25114">
    <property type="entry name" value="AtTam38"/>
    <property type="match status" value="1"/>
</dbReference>
<feature type="transmembrane region" description="Helical" evidence="1">
    <location>
        <begin position="97"/>
        <end position="114"/>
    </location>
</feature>
<name>A0A4D6LI68_VIGUN</name>
<evidence type="ECO:0000256" key="1">
    <source>
        <dbReference type="SAM" id="Phobius"/>
    </source>
</evidence>
<keyword evidence="3" id="KW-1185">Reference proteome</keyword>
<organism evidence="2 3">
    <name type="scientific">Vigna unguiculata</name>
    <name type="common">Cowpea</name>
    <dbReference type="NCBI Taxonomy" id="3917"/>
    <lineage>
        <taxon>Eukaryota</taxon>
        <taxon>Viridiplantae</taxon>
        <taxon>Streptophyta</taxon>
        <taxon>Embryophyta</taxon>
        <taxon>Tracheophyta</taxon>
        <taxon>Spermatophyta</taxon>
        <taxon>Magnoliopsida</taxon>
        <taxon>eudicotyledons</taxon>
        <taxon>Gunneridae</taxon>
        <taxon>Pentapetalae</taxon>
        <taxon>rosids</taxon>
        <taxon>fabids</taxon>
        <taxon>Fabales</taxon>
        <taxon>Fabaceae</taxon>
        <taxon>Papilionoideae</taxon>
        <taxon>50 kb inversion clade</taxon>
        <taxon>NPAAA clade</taxon>
        <taxon>indigoferoid/millettioid clade</taxon>
        <taxon>Phaseoleae</taxon>
        <taxon>Vigna</taxon>
    </lineage>
</organism>
<dbReference type="Proteomes" id="UP000501690">
    <property type="component" value="Linkage Group LG3"/>
</dbReference>
<dbReference type="OrthoDB" id="1930779at2759"/>
<evidence type="ECO:0000313" key="3">
    <source>
        <dbReference type="Proteomes" id="UP000501690"/>
    </source>
</evidence>
<feature type="transmembrane region" description="Helical" evidence="1">
    <location>
        <begin position="301"/>
        <end position="320"/>
    </location>
</feature>
<reference evidence="2 3" key="1">
    <citation type="submission" date="2019-04" db="EMBL/GenBank/DDBJ databases">
        <title>An improved genome assembly and genetic linkage map for asparagus bean, Vigna unguiculata ssp. sesquipedialis.</title>
        <authorList>
            <person name="Xia Q."/>
            <person name="Zhang R."/>
            <person name="Dong Y."/>
        </authorList>
    </citation>
    <scope>NUCLEOTIDE SEQUENCE [LARGE SCALE GENOMIC DNA]</scope>
    <source>
        <tissue evidence="2">Leaf</tissue>
    </source>
</reference>
<keyword evidence="1" id="KW-1133">Transmembrane helix</keyword>
<feature type="transmembrane region" description="Helical" evidence="1">
    <location>
        <begin position="126"/>
        <end position="146"/>
    </location>
</feature>
<dbReference type="EMBL" id="CP039347">
    <property type="protein sequence ID" value="QCD87834.1"/>
    <property type="molecule type" value="Genomic_DNA"/>
</dbReference>
<evidence type="ECO:0000313" key="2">
    <source>
        <dbReference type="EMBL" id="QCD87834.1"/>
    </source>
</evidence>